<keyword evidence="1" id="KW-1133">Transmembrane helix</keyword>
<dbReference type="AlphaFoldDB" id="A0A1M7KJ04"/>
<evidence type="ECO:0000313" key="3">
    <source>
        <dbReference type="EMBL" id="SHM64873.1"/>
    </source>
</evidence>
<proteinExistence type="predicted"/>
<dbReference type="InterPro" id="IPR000073">
    <property type="entry name" value="AB_hydrolase_1"/>
</dbReference>
<keyword evidence="1" id="KW-0472">Membrane</keyword>
<evidence type="ECO:0000313" key="4">
    <source>
        <dbReference type="Proteomes" id="UP000184513"/>
    </source>
</evidence>
<dbReference type="InterPro" id="IPR000639">
    <property type="entry name" value="Epox_hydrolase-like"/>
</dbReference>
<dbReference type="PRINTS" id="PR00412">
    <property type="entry name" value="EPOXHYDRLASE"/>
</dbReference>
<dbReference type="EMBL" id="FRCY01000002">
    <property type="protein sequence ID" value="SHM64873.1"/>
    <property type="molecule type" value="Genomic_DNA"/>
</dbReference>
<evidence type="ECO:0000259" key="2">
    <source>
        <dbReference type="Pfam" id="PF00561"/>
    </source>
</evidence>
<dbReference type="SUPFAM" id="SSF53474">
    <property type="entry name" value="alpha/beta-Hydrolases"/>
    <property type="match status" value="1"/>
</dbReference>
<feature type="domain" description="AB hydrolase-1" evidence="2">
    <location>
        <begin position="14"/>
        <end position="116"/>
    </location>
</feature>
<dbReference type="GO" id="GO:0003824">
    <property type="term" value="F:catalytic activity"/>
    <property type="evidence" value="ECO:0007669"/>
    <property type="project" value="InterPro"/>
</dbReference>
<sequence length="257" mass="29554">MLHYTTYQLDPEAPWVTFVHGAGGSSAIWFRQIRDFKKSFNVLLVDLRGHGKSKNHVYQKLKRYSFDVIGDEVIEVLDHLKVKNSHFVGISLGTIIIREITERHPDRVSSMILAGAIMKLNIRGQILMRLGILLKSVIPYLLLYKLFAFIIMPKKNHKASRSLFVQEAKKLYQKEFIRWFTLASKVNPLLAFFRIKETPIPTLYVMGEEDYMFLPSIAKLVKNHSSAKLEVVPACGHVVNVEKPEAFNQIALNFLKE</sequence>
<feature type="transmembrane region" description="Helical" evidence="1">
    <location>
        <begin position="132"/>
        <end position="152"/>
    </location>
</feature>
<dbReference type="Gene3D" id="3.40.50.1820">
    <property type="entry name" value="alpha/beta hydrolase"/>
    <property type="match status" value="1"/>
</dbReference>
<accession>A0A1M7KJ04</accession>
<dbReference type="InterPro" id="IPR050266">
    <property type="entry name" value="AB_hydrolase_sf"/>
</dbReference>
<reference evidence="3 4" key="1">
    <citation type="submission" date="2016-11" db="EMBL/GenBank/DDBJ databases">
        <authorList>
            <person name="Jaros S."/>
            <person name="Januszkiewicz K."/>
            <person name="Wedrychowicz H."/>
        </authorList>
    </citation>
    <scope>NUCLEOTIDE SEQUENCE [LARGE SCALE GENOMIC DNA]</scope>
    <source>
        <strain evidence="3 4">CGMCC 1.6102</strain>
    </source>
</reference>
<dbReference type="STRING" id="388280.SAMN04488057_102473"/>
<name>A0A1M7KJ04_9BACT</name>
<dbReference type="Proteomes" id="UP000184513">
    <property type="component" value="Unassembled WGS sequence"/>
</dbReference>
<organism evidence="3 4">
    <name type="scientific">Cyclobacterium lianum</name>
    <dbReference type="NCBI Taxonomy" id="388280"/>
    <lineage>
        <taxon>Bacteria</taxon>
        <taxon>Pseudomonadati</taxon>
        <taxon>Bacteroidota</taxon>
        <taxon>Cytophagia</taxon>
        <taxon>Cytophagales</taxon>
        <taxon>Cyclobacteriaceae</taxon>
        <taxon>Cyclobacterium</taxon>
    </lineage>
</organism>
<dbReference type="Pfam" id="PF00561">
    <property type="entry name" value="Abhydrolase_1"/>
    <property type="match status" value="1"/>
</dbReference>
<dbReference type="PANTHER" id="PTHR43798">
    <property type="entry name" value="MONOACYLGLYCEROL LIPASE"/>
    <property type="match status" value="1"/>
</dbReference>
<protein>
    <submittedName>
        <fullName evidence="3">Pimeloyl-ACP methyl ester carboxylesterase</fullName>
    </submittedName>
</protein>
<gene>
    <name evidence="3" type="ORF">SAMN04488057_102473</name>
</gene>
<dbReference type="RefSeq" id="WP_073093039.1">
    <property type="nucleotide sequence ID" value="NZ_FRCY01000002.1"/>
</dbReference>
<dbReference type="OrthoDB" id="9776853at2"/>
<keyword evidence="4" id="KW-1185">Reference proteome</keyword>
<dbReference type="PRINTS" id="PR00111">
    <property type="entry name" value="ABHYDROLASE"/>
</dbReference>
<evidence type="ECO:0000256" key="1">
    <source>
        <dbReference type="SAM" id="Phobius"/>
    </source>
</evidence>
<dbReference type="InterPro" id="IPR029058">
    <property type="entry name" value="AB_hydrolase_fold"/>
</dbReference>
<keyword evidence="1" id="KW-0812">Transmembrane</keyword>